<evidence type="ECO:0000313" key="4">
    <source>
        <dbReference type="EMBL" id="OIT35719.1"/>
    </source>
</evidence>
<comment type="caution">
    <text evidence="4">The sequence shown here is derived from an EMBL/GenBank/DDBJ whole genome shotgun (WGS) entry which is preliminary data.</text>
</comment>
<dbReference type="Proteomes" id="UP000187609">
    <property type="component" value="Unassembled WGS sequence"/>
</dbReference>
<keyword evidence="3" id="KW-0812">Transmembrane</keyword>
<evidence type="ECO:0008006" key="6">
    <source>
        <dbReference type="Google" id="ProtNLM"/>
    </source>
</evidence>
<evidence type="ECO:0000256" key="1">
    <source>
        <dbReference type="ARBA" id="ARBA00004370"/>
    </source>
</evidence>
<keyword evidence="5" id="KW-1185">Reference proteome</keyword>
<dbReference type="Gramene" id="OIT35719">
    <property type="protein sequence ID" value="OIT35719"/>
    <property type="gene ID" value="A4A49_34072"/>
</dbReference>
<dbReference type="PANTHER" id="PTHR31234">
    <property type="entry name" value="LATE EMBRYOGENESIS ABUNDANT (LEA) HYDROXYPROLINE-RICH GLYCOPROTEIN FAMILY"/>
    <property type="match status" value="1"/>
</dbReference>
<sequence>MGRGQLTMSDSSVDDKKDETKPVLDNIFPQYYPNPGYYYPPYDHFPGSYGQPYLGYPNPNMPQSLYYYPNYQSDFYDNNNNNINTAPQPELSNVAPPSRKSLTFCRVLFCLIFIIILGIIITLVVIWWKFLPYEPRFKVVSFVVNSFEISNSSKLRADWEIEMNVYNPNKKVDIKLDHIATSLMYKYTLLETSFNAPFKLNKKSEATIRADFDIPNSNQKKMGGLVVNDIARDRRKGHLSFDLRIEAKVLHIEGNKSRRRKTVYVICEDLNLEFKNSSTLPDWDGYIVECTFDDG</sequence>
<evidence type="ECO:0000256" key="2">
    <source>
        <dbReference type="ARBA" id="ARBA00023136"/>
    </source>
</evidence>
<dbReference type="Gene3D" id="2.60.40.1820">
    <property type="match status" value="1"/>
</dbReference>
<dbReference type="GO" id="GO:0005886">
    <property type="term" value="C:plasma membrane"/>
    <property type="evidence" value="ECO:0007669"/>
    <property type="project" value="TreeGrafter"/>
</dbReference>
<comment type="subcellular location">
    <subcellularLocation>
        <location evidence="1">Membrane</location>
    </subcellularLocation>
</comment>
<gene>
    <name evidence="4" type="ORF">A4A49_34072</name>
</gene>
<dbReference type="SMR" id="A0A314L3W7"/>
<dbReference type="GO" id="GO:0098542">
    <property type="term" value="P:defense response to other organism"/>
    <property type="evidence" value="ECO:0007669"/>
    <property type="project" value="InterPro"/>
</dbReference>
<accession>A0A314L3W7</accession>
<name>A0A314L3W7_NICAT</name>
<dbReference type="EMBL" id="MJEQ01000520">
    <property type="protein sequence ID" value="OIT35719.1"/>
    <property type="molecule type" value="Genomic_DNA"/>
</dbReference>
<dbReference type="PANTHER" id="PTHR31234:SF55">
    <property type="entry name" value="LATE EMBRYOGENESIS ABUNDANT (LEA) HYDROXYPROLINE-RICH GLYCOPROTEIN FAMILY"/>
    <property type="match status" value="1"/>
</dbReference>
<dbReference type="InterPro" id="IPR044839">
    <property type="entry name" value="NDR1-like"/>
</dbReference>
<reference evidence="4" key="1">
    <citation type="submission" date="2016-11" db="EMBL/GenBank/DDBJ databases">
        <title>The genome of Nicotiana attenuata.</title>
        <authorList>
            <person name="Xu S."/>
            <person name="Brockmoeller T."/>
            <person name="Gaquerel E."/>
            <person name="Navarro A."/>
            <person name="Kuhl H."/>
            <person name="Gase K."/>
            <person name="Ling Z."/>
            <person name="Zhou W."/>
            <person name="Kreitzer C."/>
            <person name="Stanke M."/>
            <person name="Tang H."/>
            <person name="Lyons E."/>
            <person name="Pandey P."/>
            <person name="Pandey S.P."/>
            <person name="Timmermann B."/>
            <person name="Baldwin I.T."/>
        </authorList>
    </citation>
    <scope>NUCLEOTIDE SEQUENCE [LARGE SCALE GENOMIC DNA]</scope>
    <source>
        <strain evidence="4">UT</strain>
    </source>
</reference>
<dbReference type="STRING" id="49451.A0A314L3W7"/>
<evidence type="ECO:0000256" key="3">
    <source>
        <dbReference type="SAM" id="Phobius"/>
    </source>
</evidence>
<keyword evidence="2 3" id="KW-0472">Membrane</keyword>
<protein>
    <recommendedName>
        <fullName evidence="6">Late embryogenesis abundant protein LEA-2 subgroup domain-containing protein</fullName>
    </recommendedName>
</protein>
<evidence type="ECO:0000313" key="5">
    <source>
        <dbReference type="Proteomes" id="UP000187609"/>
    </source>
</evidence>
<organism evidence="4 5">
    <name type="scientific">Nicotiana attenuata</name>
    <name type="common">Coyote tobacco</name>
    <dbReference type="NCBI Taxonomy" id="49451"/>
    <lineage>
        <taxon>Eukaryota</taxon>
        <taxon>Viridiplantae</taxon>
        <taxon>Streptophyta</taxon>
        <taxon>Embryophyta</taxon>
        <taxon>Tracheophyta</taxon>
        <taxon>Spermatophyta</taxon>
        <taxon>Magnoliopsida</taxon>
        <taxon>eudicotyledons</taxon>
        <taxon>Gunneridae</taxon>
        <taxon>Pentapetalae</taxon>
        <taxon>asterids</taxon>
        <taxon>lamiids</taxon>
        <taxon>Solanales</taxon>
        <taxon>Solanaceae</taxon>
        <taxon>Nicotianoideae</taxon>
        <taxon>Nicotianeae</taxon>
        <taxon>Nicotiana</taxon>
    </lineage>
</organism>
<keyword evidence="3" id="KW-1133">Transmembrane helix</keyword>
<proteinExistence type="predicted"/>
<dbReference type="AlphaFoldDB" id="A0A314L3W7"/>
<feature type="transmembrane region" description="Helical" evidence="3">
    <location>
        <begin position="107"/>
        <end position="128"/>
    </location>
</feature>